<keyword evidence="2" id="KW-0808">Transferase</keyword>
<feature type="domain" description="Reverse transcriptase" evidence="1">
    <location>
        <begin position="69"/>
        <end position="366"/>
    </location>
</feature>
<dbReference type="InterPro" id="IPR024937">
    <property type="entry name" value="Domain_X"/>
</dbReference>
<dbReference type="Pfam" id="PF01348">
    <property type="entry name" value="Intron_maturas2"/>
    <property type="match status" value="1"/>
</dbReference>
<dbReference type="SUPFAM" id="SSF56672">
    <property type="entry name" value="DNA/RNA polymerases"/>
    <property type="match status" value="1"/>
</dbReference>
<proteinExistence type="predicted"/>
<sequence>MRNPNVILSNLNELAKDKQYEFKRLYRNLYNPEFFLDAYDKIKSNKGSMTKGINDEGMDGFNIEVINNIISELKDESYKPKPVKRTYIPKANGKTRPLGIPAFRDRLVQEVARRILETVYEPIFHKESHGFRPAKSCHTALKQITETMTGINWYIEGDIKDFFDNIDHHVLIEILRKRIKDEKFIRLIYKMLRAGFIDDWKYNMTHSGTPQGGIISPLLANIYLNELDNKMAKIKSDFDKSLPLHKMISREYRRVIEQKGYWKKRVEKFKGVDEDKYIKALEEYNKRGKLLLKTQHYKSNREDKKIFYTRYADDFLIGILGSKEDANNIKEEITNFLRDELKLELSQEKTLITHSEKRVHFLGYDIVTYKTNDIIKGKDGRKKRYLKGKVGLMIPKNFNKDFLNKEKMIKDINSINWRVNHIGKLLNLDDLEILEYYNSKLRGIANYYHLATNVSTLSTIKSYARWSFLKTLAAKHKSKVFKISKKYTNNGILGVGYSKKGEPAFRPFFKESLNRKSLINSIGVDLLPQTAHLWIRTSLMDRMDRTNCELCGKEEDNLVVHHVRKVKDLKGKNSWERIMIEKRRKTLVVCKECHYKIHNP</sequence>
<dbReference type="PROSITE" id="PS50878">
    <property type="entry name" value="RT_POL"/>
    <property type="match status" value="1"/>
</dbReference>
<dbReference type="Proteomes" id="UP000191153">
    <property type="component" value="Unassembled WGS sequence"/>
</dbReference>
<dbReference type="Pfam" id="PF00078">
    <property type="entry name" value="RVT_1"/>
    <property type="match status" value="2"/>
</dbReference>
<dbReference type="PANTHER" id="PTHR34047">
    <property type="entry name" value="NUCLEAR INTRON MATURASE 1, MITOCHONDRIAL-RELATED"/>
    <property type="match status" value="1"/>
</dbReference>
<evidence type="ECO:0000259" key="1">
    <source>
        <dbReference type="PROSITE" id="PS50878"/>
    </source>
</evidence>
<dbReference type="NCBIfam" id="TIGR04416">
    <property type="entry name" value="group_II_RT_mat"/>
    <property type="match status" value="1"/>
</dbReference>
<protein>
    <submittedName>
        <fullName evidence="2">Group II intron reverse transcriptase/maturase</fullName>
    </submittedName>
</protein>
<dbReference type="OrthoDB" id="9793236at2"/>
<reference evidence="2 3" key="1">
    <citation type="submission" date="2017-02" db="EMBL/GenBank/DDBJ databases">
        <authorList>
            <person name="Peterson S.W."/>
        </authorList>
    </citation>
    <scope>NUCLEOTIDE SEQUENCE [LARGE SCALE GENOMIC DNA]</scope>
    <source>
        <strain evidence="2 3">ATCC 700028</strain>
    </source>
</reference>
<keyword evidence="2" id="KW-0548">Nucleotidyltransferase</keyword>
<dbReference type="InterPro" id="IPR003615">
    <property type="entry name" value="HNH_nuc"/>
</dbReference>
<dbReference type="PANTHER" id="PTHR34047:SF8">
    <property type="entry name" value="PROTEIN YKFC"/>
    <property type="match status" value="1"/>
</dbReference>
<dbReference type="GO" id="GO:0003964">
    <property type="term" value="F:RNA-directed DNA polymerase activity"/>
    <property type="evidence" value="ECO:0007669"/>
    <property type="project" value="UniProtKB-KW"/>
</dbReference>
<dbReference type="InterPro" id="IPR051083">
    <property type="entry name" value="GrpII_Intron_Splice-Mob/Def"/>
</dbReference>
<gene>
    <name evidence="2" type="ORF">SAMN02745174_00272</name>
</gene>
<dbReference type="InterPro" id="IPR049030">
    <property type="entry name" value="AI2M-like_HNH"/>
</dbReference>
<dbReference type="CDD" id="cd00085">
    <property type="entry name" value="HNHc"/>
    <property type="match status" value="1"/>
</dbReference>
<accession>A0A1T4K318</accession>
<dbReference type="AlphaFoldDB" id="A0A1T4K318"/>
<evidence type="ECO:0000313" key="2">
    <source>
        <dbReference type="EMBL" id="SJZ36824.1"/>
    </source>
</evidence>
<dbReference type="InterPro" id="IPR000477">
    <property type="entry name" value="RT_dom"/>
</dbReference>
<dbReference type="CDD" id="cd01651">
    <property type="entry name" value="RT_G2_intron"/>
    <property type="match status" value="1"/>
</dbReference>
<dbReference type="STRING" id="180163.SAMN02745174_00272"/>
<dbReference type="RefSeq" id="WP_078692814.1">
    <property type="nucleotide sequence ID" value="NZ_FUWX01000004.1"/>
</dbReference>
<dbReference type="InterPro" id="IPR030931">
    <property type="entry name" value="Group_II_RT_mat"/>
</dbReference>
<dbReference type="EMBL" id="FUWX01000004">
    <property type="protein sequence ID" value="SJZ36824.1"/>
    <property type="molecule type" value="Genomic_DNA"/>
</dbReference>
<dbReference type="InterPro" id="IPR043502">
    <property type="entry name" value="DNA/RNA_pol_sf"/>
</dbReference>
<dbReference type="GO" id="GO:0006397">
    <property type="term" value="P:mRNA processing"/>
    <property type="evidence" value="ECO:0007669"/>
    <property type="project" value="InterPro"/>
</dbReference>
<keyword evidence="3" id="KW-1185">Reference proteome</keyword>
<dbReference type="Pfam" id="PF21368">
    <property type="entry name" value="AI2M-like_HNH"/>
    <property type="match status" value="1"/>
</dbReference>
<organism evidence="2 3">
    <name type="scientific">Cetobacterium ceti</name>
    <dbReference type="NCBI Taxonomy" id="180163"/>
    <lineage>
        <taxon>Bacteria</taxon>
        <taxon>Fusobacteriati</taxon>
        <taxon>Fusobacteriota</taxon>
        <taxon>Fusobacteriia</taxon>
        <taxon>Fusobacteriales</taxon>
        <taxon>Fusobacteriaceae</taxon>
        <taxon>Cetobacterium</taxon>
    </lineage>
</organism>
<keyword evidence="2" id="KW-0695">RNA-directed DNA polymerase</keyword>
<name>A0A1T4K318_9FUSO</name>
<evidence type="ECO:0000313" key="3">
    <source>
        <dbReference type="Proteomes" id="UP000191153"/>
    </source>
</evidence>